<dbReference type="AlphaFoldDB" id="A0AAN8WXN3"/>
<feature type="region of interest" description="Disordered" evidence="4">
    <location>
        <begin position="505"/>
        <end position="530"/>
    </location>
</feature>
<dbReference type="PANTHER" id="PTHR45870:SF2">
    <property type="entry name" value="TUBULIN MONOGLYCYLASE TTLL3"/>
    <property type="match status" value="1"/>
</dbReference>
<dbReference type="GO" id="GO:0070736">
    <property type="term" value="F:protein-glycine ligase activity, initiating"/>
    <property type="evidence" value="ECO:0007669"/>
    <property type="project" value="TreeGrafter"/>
</dbReference>
<protein>
    <submittedName>
        <fullName evidence="5">Uncharacterized protein</fullName>
    </submittedName>
</protein>
<evidence type="ECO:0000256" key="1">
    <source>
        <dbReference type="ARBA" id="ARBA00022598"/>
    </source>
</evidence>
<comment type="caution">
    <text evidence="5">The sequence shown here is derived from an EMBL/GenBank/DDBJ whole genome shotgun (WGS) entry which is preliminary data.</text>
</comment>
<feature type="compositionally biased region" description="Polar residues" evidence="4">
    <location>
        <begin position="424"/>
        <end position="433"/>
    </location>
</feature>
<feature type="region of interest" description="Disordered" evidence="4">
    <location>
        <begin position="567"/>
        <end position="618"/>
    </location>
</feature>
<keyword evidence="2" id="KW-0547">Nucleotide-binding</keyword>
<evidence type="ECO:0000256" key="4">
    <source>
        <dbReference type="SAM" id="MobiDB-lite"/>
    </source>
</evidence>
<gene>
    <name evidence="5" type="ORF">SK128_012248</name>
</gene>
<feature type="compositionally biased region" description="Polar residues" evidence="4">
    <location>
        <begin position="517"/>
        <end position="528"/>
    </location>
</feature>
<dbReference type="Proteomes" id="UP001381693">
    <property type="component" value="Unassembled WGS sequence"/>
</dbReference>
<feature type="compositionally biased region" description="Basic and acidic residues" evidence="4">
    <location>
        <begin position="567"/>
        <end position="582"/>
    </location>
</feature>
<keyword evidence="1" id="KW-0436">Ligase</keyword>
<name>A0AAN8WXN3_HALRR</name>
<feature type="region of interest" description="Disordered" evidence="4">
    <location>
        <begin position="118"/>
        <end position="137"/>
    </location>
</feature>
<dbReference type="PANTHER" id="PTHR45870">
    <property type="entry name" value="TUBULIN MONOGLYCYLASE TTLL3"/>
    <property type="match status" value="1"/>
</dbReference>
<sequence>MKVAIPGKAMKMQGTFGSPNSHLSPILKHSKIPFNNIQLKPHIDYANVNKAKQGMYQKSEDHTSQVNNKEWKKTSKFYKNELKSKGNIRPSTAVRQHVKKISEEFTITHSKYENNLAGTSTTTKALESKEKSPTKSELLNTSALSLNQKIPQSRFQKNVLSKISCSKCESISKATRKGVTSPVTTPVVSTFSKSAKNTAPKGPNSKSKNLFSAPSVSSIRPMLETSPGKKSLHTSVSPHEVSPRPRVRHSSARCNGVAGGYDFCLAPTSPGLPRSPGRKYNSSLAAISPRFQQISSEQIRRVKLFTERAILEGRVFSIFGYFPAVKDALRRRGWVEKVQHTVPYVNPHPNNCVCPHVGYQLSFMSPLNASSTSTSSHLYTSHHRVSSTEQRERLDEDSQEAEQNSEDSGAVSESTLSKEILSFESPTVSSLNKDVSHSSVSPSTSSSLISFTETNKELNTASSKSSSVDSIVPYCMRESISENSMNITSSASINSDVHNFSEAAKSSITKREDDNNQELSKNNDNFNTAILGPSEIRKGIAESITDKNAPIFKYSTVNVIKRKIESNKDGNKNEDDNLELDRNIPSADEDQEKGDSTEEEEQQSAENEEGPEVYNPYLGYDLTDSDLPLVARLLRNVEPNFLWTWTRDSISFKHLSREQLVNRFPNTPFTTKLVAP</sequence>
<dbReference type="EMBL" id="JAXCGZ010017005">
    <property type="protein sequence ID" value="KAK7069179.1"/>
    <property type="molecule type" value="Genomic_DNA"/>
</dbReference>
<feature type="compositionally biased region" description="Low complexity" evidence="4">
    <location>
        <begin position="437"/>
        <end position="449"/>
    </location>
</feature>
<evidence type="ECO:0000256" key="2">
    <source>
        <dbReference type="ARBA" id="ARBA00022741"/>
    </source>
</evidence>
<proteinExistence type="predicted"/>
<evidence type="ECO:0000313" key="6">
    <source>
        <dbReference type="Proteomes" id="UP001381693"/>
    </source>
</evidence>
<keyword evidence="3" id="KW-0067">ATP-binding</keyword>
<dbReference type="GO" id="GO:0005524">
    <property type="term" value="F:ATP binding"/>
    <property type="evidence" value="ECO:0007669"/>
    <property type="project" value="UniProtKB-KW"/>
</dbReference>
<accession>A0AAN8WXN3</accession>
<feature type="region of interest" description="Disordered" evidence="4">
    <location>
        <begin position="193"/>
        <end position="251"/>
    </location>
</feature>
<feature type="region of interest" description="Disordered" evidence="4">
    <location>
        <begin position="372"/>
        <end position="449"/>
    </location>
</feature>
<evidence type="ECO:0000313" key="5">
    <source>
        <dbReference type="EMBL" id="KAK7069179.1"/>
    </source>
</evidence>
<evidence type="ECO:0000256" key="3">
    <source>
        <dbReference type="ARBA" id="ARBA00022840"/>
    </source>
</evidence>
<feature type="compositionally biased region" description="Acidic residues" evidence="4">
    <location>
        <begin position="587"/>
        <end position="611"/>
    </location>
</feature>
<dbReference type="GO" id="GO:0015630">
    <property type="term" value="C:microtubule cytoskeleton"/>
    <property type="evidence" value="ECO:0007669"/>
    <property type="project" value="TreeGrafter"/>
</dbReference>
<organism evidence="5 6">
    <name type="scientific">Halocaridina rubra</name>
    <name type="common">Hawaiian red shrimp</name>
    <dbReference type="NCBI Taxonomy" id="373956"/>
    <lineage>
        <taxon>Eukaryota</taxon>
        <taxon>Metazoa</taxon>
        <taxon>Ecdysozoa</taxon>
        <taxon>Arthropoda</taxon>
        <taxon>Crustacea</taxon>
        <taxon>Multicrustacea</taxon>
        <taxon>Malacostraca</taxon>
        <taxon>Eumalacostraca</taxon>
        <taxon>Eucarida</taxon>
        <taxon>Decapoda</taxon>
        <taxon>Pleocyemata</taxon>
        <taxon>Caridea</taxon>
        <taxon>Atyoidea</taxon>
        <taxon>Atyidae</taxon>
        <taxon>Halocaridina</taxon>
    </lineage>
</organism>
<dbReference type="InterPro" id="IPR051437">
    <property type="entry name" value="TTLL_monoglycylase"/>
</dbReference>
<keyword evidence="6" id="KW-1185">Reference proteome</keyword>
<feature type="compositionally biased region" description="Polar residues" evidence="4">
    <location>
        <begin position="204"/>
        <end position="218"/>
    </location>
</feature>
<reference evidence="5 6" key="1">
    <citation type="submission" date="2023-11" db="EMBL/GenBank/DDBJ databases">
        <title>Halocaridina rubra genome assembly.</title>
        <authorList>
            <person name="Smith C."/>
        </authorList>
    </citation>
    <scope>NUCLEOTIDE SEQUENCE [LARGE SCALE GENOMIC DNA]</scope>
    <source>
        <strain evidence="5">EP-1</strain>
        <tissue evidence="5">Whole</tissue>
    </source>
</reference>